<dbReference type="Pfam" id="PF12278">
    <property type="entry name" value="SDP_N"/>
    <property type="match status" value="1"/>
</dbReference>
<feature type="region of interest" description="Disordered" evidence="1">
    <location>
        <begin position="1"/>
        <end position="125"/>
    </location>
</feature>
<feature type="compositionally biased region" description="Basic and acidic residues" evidence="1">
    <location>
        <begin position="238"/>
        <end position="267"/>
    </location>
</feature>
<evidence type="ECO:0000256" key="1">
    <source>
        <dbReference type="SAM" id="MobiDB-lite"/>
    </source>
</evidence>
<name>A0A1B6D8I7_9HEMI</name>
<feature type="region of interest" description="Disordered" evidence="1">
    <location>
        <begin position="187"/>
        <end position="379"/>
    </location>
</feature>
<sequence length="379" mass="44341">MSASRSLHRRSPPSPPMISSRPTIRSRMRSPERRRPIDSGSPRSRRPTDLRFPPARRSRSPVGKPRSLSPPIKRNMSPKIIPEVSRRVPPGPVRKSRSRSPMGLSRLPEYKISGSSVQGSSEKFRGNSIERDRILFRGPEGSINYDIKELKKIAVEIRRTPGRGPETVQISRAVTNVEDIVSARRTGDGKRNLGASFGERISKPDWPADNFRHPKDFQSESSRPVHVRPEFLPGPSTSRDRMPDDYRRIIAIDPVLERERSEREKSRIRSGIRYSPGPYEERARSFYPNEGRERPRSPDFSVSRRSPPREYFDSREKIREERQPPVRDDLRHELEMRKRDDGRYSERPRSMERDRMIEKRVESHFRHEDRPYEREKKTD</sequence>
<feature type="compositionally biased region" description="Basic and acidic residues" evidence="1">
    <location>
        <begin position="307"/>
        <end position="379"/>
    </location>
</feature>
<dbReference type="EMBL" id="GEDC01015290">
    <property type="protein sequence ID" value="JAS22008.1"/>
    <property type="molecule type" value="Transcribed_RNA"/>
</dbReference>
<reference evidence="3" key="1">
    <citation type="submission" date="2015-12" db="EMBL/GenBank/DDBJ databases">
        <title>De novo transcriptome assembly of four potential Pierce s Disease insect vectors from Arizona vineyards.</title>
        <authorList>
            <person name="Tassone E.E."/>
        </authorList>
    </citation>
    <scope>NUCLEOTIDE SEQUENCE</scope>
</reference>
<feature type="compositionally biased region" description="Basic residues" evidence="1">
    <location>
        <begin position="1"/>
        <end position="11"/>
    </location>
</feature>
<dbReference type="AlphaFoldDB" id="A0A1B6D8I7"/>
<protein>
    <recommendedName>
        <fullName evidence="2">Complementary sex determination N-terminal domain-containing protein</fullName>
    </recommendedName>
</protein>
<evidence type="ECO:0000259" key="2">
    <source>
        <dbReference type="Pfam" id="PF12278"/>
    </source>
</evidence>
<feature type="compositionally biased region" description="Basic and acidic residues" evidence="1">
    <location>
        <begin position="279"/>
        <end position="297"/>
    </location>
</feature>
<gene>
    <name evidence="3" type="ORF">g.26402</name>
</gene>
<accession>A0A1B6D8I7</accession>
<dbReference type="InterPro" id="IPR022063">
    <property type="entry name" value="Sex_determin_N"/>
</dbReference>
<evidence type="ECO:0000313" key="3">
    <source>
        <dbReference type="EMBL" id="JAS22008.1"/>
    </source>
</evidence>
<feature type="domain" description="Complementary sex determination N-terminal" evidence="2">
    <location>
        <begin position="95"/>
        <end position="185"/>
    </location>
</feature>
<organism evidence="3">
    <name type="scientific">Clastoptera arizonana</name>
    <name type="common">Arizona spittle bug</name>
    <dbReference type="NCBI Taxonomy" id="38151"/>
    <lineage>
        <taxon>Eukaryota</taxon>
        <taxon>Metazoa</taxon>
        <taxon>Ecdysozoa</taxon>
        <taxon>Arthropoda</taxon>
        <taxon>Hexapoda</taxon>
        <taxon>Insecta</taxon>
        <taxon>Pterygota</taxon>
        <taxon>Neoptera</taxon>
        <taxon>Paraneoptera</taxon>
        <taxon>Hemiptera</taxon>
        <taxon>Auchenorrhyncha</taxon>
        <taxon>Cercopoidea</taxon>
        <taxon>Clastopteridae</taxon>
        <taxon>Clastoptera</taxon>
    </lineage>
</organism>
<proteinExistence type="predicted"/>